<comment type="caution">
    <text evidence="2">The sequence shown here is derived from an EMBL/GenBank/DDBJ whole genome shotgun (WGS) entry which is preliminary data.</text>
</comment>
<dbReference type="Proteomes" id="UP001139344">
    <property type="component" value="Unassembled WGS sequence"/>
</dbReference>
<keyword evidence="1" id="KW-0812">Transmembrane</keyword>
<evidence type="ECO:0000313" key="3">
    <source>
        <dbReference type="Proteomes" id="UP001139344"/>
    </source>
</evidence>
<evidence type="ECO:0000256" key="1">
    <source>
        <dbReference type="SAM" id="Phobius"/>
    </source>
</evidence>
<feature type="transmembrane region" description="Helical" evidence="1">
    <location>
        <begin position="63"/>
        <end position="81"/>
    </location>
</feature>
<sequence>MEDSDPQLTDSAEMNKGNSEVLPELYSKRVIYIFSVIFSTIFGTVLLMSNLKQVKDNKARWEVLAFGVIFTVGSAITLTTVQLQTNLGIPLNILGAVILNEFFWNRSIGKDAEFEKKSWHKPAIISALITLPFAIALFAAG</sequence>
<dbReference type="AlphaFoldDB" id="A0A9X1UV80"/>
<dbReference type="EMBL" id="JAJSON010000013">
    <property type="protein sequence ID" value="MCG9970929.1"/>
    <property type="molecule type" value="Genomic_DNA"/>
</dbReference>
<protein>
    <submittedName>
        <fullName evidence="2">Uncharacterized protein</fullName>
    </submittedName>
</protein>
<feature type="transmembrane region" description="Helical" evidence="1">
    <location>
        <begin position="123"/>
        <end position="140"/>
    </location>
</feature>
<keyword evidence="3" id="KW-1185">Reference proteome</keyword>
<dbReference type="RefSeq" id="WP_240096724.1">
    <property type="nucleotide sequence ID" value="NZ_JAJSON010000013.1"/>
</dbReference>
<evidence type="ECO:0000313" key="2">
    <source>
        <dbReference type="EMBL" id="MCG9970929.1"/>
    </source>
</evidence>
<reference evidence="2" key="1">
    <citation type="submission" date="2021-12" db="EMBL/GenBank/DDBJ databases">
        <title>Description of Gramella crocea sp. nov., a new bacterium isolated from activated sludge.</title>
        <authorList>
            <person name="Zhang X."/>
        </authorList>
    </citation>
    <scope>NUCLEOTIDE SEQUENCE</scope>
    <source>
        <strain evidence="2">YB25</strain>
    </source>
</reference>
<gene>
    <name evidence="2" type="ORF">LU635_04700</name>
</gene>
<name>A0A9X1UV80_9FLAO</name>
<accession>A0A9X1UV80</accession>
<organism evidence="2 3">
    <name type="scientific">Christiangramia crocea</name>
    <dbReference type="NCBI Taxonomy" id="2904124"/>
    <lineage>
        <taxon>Bacteria</taxon>
        <taxon>Pseudomonadati</taxon>
        <taxon>Bacteroidota</taxon>
        <taxon>Flavobacteriia</taxon>
        <taxon>Flavobacteriales</taxon>
        <taxon>Flavobacteriaceae</taxon>
        <taxon>Christiangramia</taxon>
    </lineage>
</organism>
<keyword evidence="1" id="KW-0472">Membrane</keyword>
<proteinExistence type="predicted"/>
<keyword evidence="1" id="KW-1133">Transmembrane helix</keyword>
<feature type="transmembrane region" description="Helical" evidence="1">
    <location>
        <begin position="30"/>
        <end position="51"/>
    </location>
</feature>